<feature type="domain" description="THAP4-like heme-binding" evidence="3">
    <location>
        <begin position="43"/>
        <end position="198"/>
    </location>
</feature>
<dbReference type="EMBL" id="RAQQ01000012">
    <property type="protein sequence ID" value="RKF26023.1"/>
    <property type="molecule type" value="Genomic_DNA"/>
</dbReference>
<dbReference type="AlphaFoldDB" id="A0A420EZ97"/>
<evidence type="ECO:0000256" key="2">
    <source>
        <dbReference type="SAM" id="MobiDB-lite"/>
    </source>
</evidence>
<comment type="catalytic activity">
    <reaction evidence="1">
        <text>peroxynitrite = nitrate</text>
        <dbReference type="Rhea" id="RHEA:63116"/>
        <dbReference type="ChEBI" id="CHEBI:17632"/>
        <dbReference type="ChEBI" id="CHEBI:25941"/>
    </reaction>
</comment>
<dbReference type="Proteomes" id="UP001432190">
    <property type="component" value="Chromosome"/>
</dbReference>
<keyword evidence="7" id="KW-1185">Reference proteome</keyword>
<dbReference type="RefSeq" id="WP_120329645.1">
    <property type="nucleotide sequence ID" value="NZ_CP108084.1"/>
</dbReference>
<feature type="binding site" evidence="1">
    <location>
        <position position="159"/>
    </location>
    <ligand>
        <name>heme b</name>
        <dbReference type="ChEBI" id="CHEBI:60344"/>
    </ligand>
</feature>
<dbReference type="PANTHER" id="PTHR15854:SF4">
    <property type="entry name" value="PEROXYNITRITE ISOMERASE THAP4"/>
    <property type="match status" value="1"/>
</dbReference>
<dbReference type="Gene3D" id="2.40.128.20">
    <property type="match status" value="1"/>
</dbReference>
<dbReference type="SUPFAM" id="SSF50814">
    <property type="entry name" value="Lipocalins"/>
    <property type="match status" value="1"/>
</dbReference>
<dbReference type="InterPro" id="IPR012674">
    <property type="entry name" value="Calycin"/>
</dbReference>
<proteinExistence type="inferred from homology"/>
<organism evidence="4 6">
    <name type="scientific">Micromonospora globbae</name>
    <dbReference type="NCBI Taxonomy" id="1894969"/>
    <lineage>
        <taxon>Bacteria</taxon>
        <taxon>Bacillati</taxon>
        <taxon>Actinomycetota</taxon>
        <taxon>Actinomycetes</taxon>
        <taxon>Micromonosporales</taxon>
        <taxon>Micromonosporaceae</taxon>
        <taxon>Micromonospora</taxon>
    </lineage>
</organism>
<keyword evidence="1" id="KW-0413">Isomerase</keyword>
<dbReference type="GO" id="GO:0062213">
    <property type="term" value="F:peroxynitrite isomerase activity"/>
    <property type="evidence" value="ECO:0007669"/>
    <property type="project" value="UniProtKB-UniRule"/>
</dbReference>
<comment type="domain">
    <text evidence="1">Forms a 10-stranded antiparallel beta-barrel structure able to accommodate a hydrophobic ligand in its interior. In fact, this fold hosts the heme group, which is located in a wide surface cleft.</text>
</comment>
<evidence type="ECO:0000313" key="4">
    <source>
        <dbReference type="EMBL" id="RKF26023.1"/>
    </source>
</evidence>
<feature type="binding site" description="axial binding residue" evidence="1">
    <location>
        <position position="191"/>
    </location>
    <ligand>
        <name>heme b</name>
        <dbReference type="ChEBI" id="CHEBI:60344"/>
    </ligand>
    <ligandPart>
        <name>Fe</name>
        <dbReference type="ChEBI" id="CHEBI:18248"/>
    </ligandPart>
</feature>
<evidence type="ECO:0000256" key="1">
    <source>
        <dbReference type="HAMAP-Rule" id="MF_01297"/>
    </source>
</evidence>
<dbReference type="EMBL" id="CP108084">
    <property type="protein sequence ID" value="WUP49296.1"/>
    <property type="molecule type" value="Genomic_DNA"/>
</dbReference>
<keyword evidence="1" id="KW-0479">Metal-binding</keyword>
<dbReference type="InterPro" id="IPR014878">
    <property type="entry name" value="THAP4-like_heme-bd"/>
</dbReference>
<dbReference type="GO" id="GO:0046872">
    <property type="term" value="F:metal ion binding"/>
    <property type="evidence" value="ECO:0007669"/>
    <property type="project" value="UniProtKB-KW"/>
</dbReference>
<feature type="region of interest" description="Disordered" evidence="2">
    <location>
        <begin position="1"/>
        <end position="30"/>
    </location>
</feature>
<feature type="compositionally biased region" description="Pro residues" evidence="2">
    <location>
        <begin position="11"/>
        <end position="24"/>
    </location>
</feature>
<sequence length="201" mass="22376">MSANPSDDNPLQPPPWLNAPPVDPYPYEESHDLRVGPKLHPTLDGLLPYIGVWRGRGRGGYPTIEDFDFAQEIRISHDGRPFLFYESRAWILDEQSQPVRPAGREVGWWRPVLDGERATDELEVLMMTPTGVMELYLGRRTGTQVELVTDAVVRTSTAKEVTAGHRLFGIVEGALLYAQEMAAVGQGLHPHLSARLIRVGG</sequence>
<keyword evidence="1" id="KW-0408">Iron</keyword>
<feature type="binding site" evidence="1">
    <location>
        <position position="63"/>
    </location>
    <ligand>
        <name>heme b</name>
        <dbReference type="ChEBI" id="CHEBI:60344"/>
    </ligand>
</feature>
<comment type="cofactor">
    <cofactor evidence="1">
        <name>heme b</name>
        <dbReference type="ChEBI" id="CHEBI:60344"/>
    </cofactor>
    <text evidence="1">Binds 1 heme b group per subunit, that coordinates a highly solvent-exposed Fe(III) atom.</text>
</comment>
<evidence type="ECO:0000259" key="3">
    <source>
        <dbReference type="Pfam" id="PF08768"/>
    </source>
</evidence>
<dbReference type="HAMAP" id="MF_01297">
    <property type="entry name" value="nitrobindin"/>
    <property type="match status" value="1"/>
</dbReference>
<gene>
    <name evidence="4" type="ORF">D7I43_17785</name>
    <name evidence="5" type="ORF">OG994_27725</name>
</gene>
<dbReference type="GO" id="GO:0020037">
    <property type="term" value="F:heme binding"/>
    <property type="evidence" value="ECO:0007669"/>
    <property type="project" value="UniProtKB-UniRule"/>
</dbReference>
<dbReference type="InterPro" id="IPR022939">
    <property type="entry name" value="Nb(III)_bact/plant"/>
</dbReference>
<name>A0A420EZ97_9ACTN</name>
<dbReference type="CDD" id="cd07828">
    <property type="entry name" value="lipocalin_heme-bd-THAP4-like"/>
    <property type="match status" value="1"/>
</dbReference>
<dbReference type="InterPro" id="IPR045165">
    <property type="entry name" value="Nitrobindin"/>
</dbReference>
<dbReference type="EC" id="5.99.-.-" evidence="1"/>
<comment type="function">
    <text evidence="1">Heme-binding protein able to scavenge peroxynitrite and to protect free L-tyrosine against peroxynitrite-mediated nitration, by acting as a peroxynitrite isomerase that converts peroxynitrite to nitrate. Therefore, this protein likely plays a role in peroxynitrite sensing and in the detoxification of reactive nitrogen and oxygen species (RNS and ROS, respectively). Is able to bind nitric oxide (NO) in vitro, but may act as a sensor of peroxynitrite levels in vivo.</text>
</comment>
<dbReference type="Pfam" id="PF08768">
    <property type="entry name" value="THAP4_heme-bd"/>
    <property type="match status" value="1"/>
</dbReference>
<feature type="short sequence motif" description="GXWXGXG" evidence="1">
    <location>
        <begin position="51"/>
        <end position="57"/>
    </location>
</feature>
<evidence type="ECO:0000313" key="7">
    <source>
        <dbReference type="Proteomes" id="UP001432190"/>
    </source>
</evidence>
<keyword evidence="1" id="KW-0349">Heme</keyword>
<accession>A0A420EZ97</accession>
<evidence type="ECO:0000313" key="6">
    <source>
        <dbReference type="Proteomes" id="UP000285744"/>
    </source>
</evidence>
<dbReference type="PANTHER" id="PTHR15854">
    <property type="entry name" value="THAP4 PROTEIN"/>
    <property type="match status" value="1"/>
</dbReference>
<comment type="similarity">
    <text evidence="1">Belongs to the nitrobindin family.</text>
</comment>
<comment type="pathway">
    <text evidence="1">Nitrogen metabolism.</text>
</comment>
<reference evidence="5" key="2">
    <citation type="submission" date="2022-10" db="EMBL/GenBank/DDBJ databases">
        <title>The complete genomes of actinobacterial strains from the NBC collection.</title>
        <authorList>
            <person name="Joergensen T.S."/>
            <person name="Alvarez Arevalo M."/>
            <person name="Sterndorff E.B."/>
            <person name="Faurdal D."/>
            <person name="Vuksanovic O."/>
            <person name="Mourched A.-S."/>
            <person name="Charusanti P."/>
            <person name="Shaw S."/>
            <person name="Blin K."/>
            <person name="Weber T."/>
        </authorList>
    </citation>
    <scope>NUCLEOTIDE SEQUENCE</scope>
    <source>
        <strain evidence="5">NBC_00256</strain>
    </source>
</reference>
<evidence type="ECO:0000313" key="5">
    <source>
        <dbReference type="EMBL" id="WUP49296.1"/>
    </source>
</evidence>
<dbReference type="Proteomes" id="UP000285744">
    <property type="component" value="Unassembled WGS sequence"/>
</dbReference>
<dbReference type="OrthoDB" id="4804006at2"/>
<protein>
    <recommendedName>
        <fullName evidence="1">Peroxynitrite isomerase</fullName>
        <ecNumber evidence="1">5.99.-.-</ecNumber>
    </recommendedName>
    <alternativeName>
        <fullName evidence="1">Ferric nitrobindin</fullName>
        <shortName evidence="1">Nb(III)</shortName>
    </alternativeName>
</protein>
<reference evidence="4 6" key="1">
    <citation type="journal article" date="2018" name="Int. J. Syst. Evol. Microbiol.">
        <title>Micromonospora globbae sp. nov., an endophytic actinomycete isolated from roots of Globba winitii C. H. Wright.</title>
        <authorList>
            <person name="Kuncharoen N."/>
            <person name="Pittayakhajonwut P."/>
            <person name="Tanasupawat S."/>
        </authorList>
    </citation>
    <scope>NUCLEOTIDE SEQUENCE [LARGE SCALE GENOMIC DNA]</scope>
    <source>
        <strain evidence="4 6">WPS1-2</strain>
    </source>
</reference>